<comment type="caution">
    <text evidence="2">The sequence shown here is derived from an EMBL/GenBank/DDBJ whole genome shotgun (WGS) entry which is preliminary data.</text>
</comment>
<evidence type="ECO:0000313" key="3">
    <source>
        <dbReference type="Proteomes" id="UP001596422"/>
    </source>
</evidence>
<evidence type="ECO:0008006" key="4">
    <source>
        <dbReference type="Google" id="ProtNLM"/>
    </source>
</evidence>
<organism evidence="2 3">
    <name type="scientific">Marinobacterium aestuariivivens</name>
    <dbReference type="NCBI Taxonomy" id="1698799"/>
    <lineage>
        <taxon>Bacteria</taxon>
        <taxon>Pseudomonadati</taxon>
        <taxon>Pseudomonadota</taxon>
        <taxon>Gammaproteobacteria</taxon>
        <taxon>Oceanospirillales</taxon>
        <taxon>Oceanospirillaceae</taxon>
        <taxon>Marinobacterium</taxon>
    </lineage>
</organism>
<gene>
    <name evidence="2" type="ORF">ACFQDL_02165</name>
</gene>
<name>A0ABW1ZVJ9_9GAMM</name>
<accession>A0ABW1ZVJ9</accession>
<dbReference type="EMBL" id="JBHSWE010000001">
    <property type="protein sequence ID" value="MFC6669046.1"/>
    <property type="molecule type" value="Genomic_DNA"/>
</dbReference>
<feature type="region of interest" description="Disordered" evidence="1">
    <location>
        <begin position="33"/>
        <end position="113"/>
    </location>
</feature>
<dbReference type="RefSeq" id="WP_379907593.1">
    <property type="nucleotide sequence ID" value="NZ_JBHSWE010000001.1"/>
</dbReference>
<proteinExistence type="predicted"/>
<feature type="compositionally biased region" description="Basic and acidic residues" evidence="1">
    <location>
        <begin position="33"/>
        <end position="96"/>
    </location>
</feature>
<sequence length="155" mass="17472">MSDDKITEWLLSFSMEELLDLEKKLKQKIRALARERAREEERRKQAAEAERLKAEAQSEAERLKAEARAEAERLKQEAAEEEARRQREAQERDAREQPAPQRPKPLPTNLYASVDQLAASQGLDISGLMSEIAKKTAKKPATGKPVPGKGGNGRR</sequence>
<evidence type="ECO:0000256" key="1">
    <source>
        <dbReference type="SAM" id="MobiDB-lite"/>
    </source>
</evidence>
<dbReference type="Proteomes" id="UP001596422">
    <property type="component" value="Unassembled WGS sequence"/>
</dbReference>
<protein>
    <recommendedName>
        <fullName evidence="4">Translation initiation factor IF-2</fullName>
    </recommendedName>
</protein>
<evidence type="ECO:0000313" key="2">
    <source>
        <dbReference type="EMBL" id="MFC6669046.1"/>
    </source>
</evidence>
<reference evidence="3" key="1">
    <citation type="journal article" date="2019" name="Int. J. Syst. Evol. Microbiol.">
        <title>The Global Catalogue of Microorganisms (GCM) 10K type strain sequencing project: providing services to taxonomists for standard genome sequencing and annotation.</title>
        <authorList>
            <consortium name="The Broad Institute Genomics Platform"/>
            <consortium name="The Broad Institute Genome Sequencing Center for Infectious Disease"/>
            <person name="Wu L."/>
            <person name="Ma J."/>
        </authorList>
    </citation>
    <scope>NUCLEOTIDE SEQUENCE [LARGE SCALE GENOMIC DNA]</scope>
    <source>
        <strain evidence="3">NBRC 111756</strain>
    </source>
</reference>
<keyword evidence="3" id="KW-1185">Reference proteome</keyword>
<feature type="region of interest" description="Disordered" evidence="1">
    <location>
        <begin position="134"/>
        <end position="155"/>
    </location>
</feature>